<dbReference type="PANTHER" id="PTHR21432:SF20">
    <property type="entry name" value="ACETYL-COA HYDROLASE"/>
    <property type="match status" value="1"/>
</dbReference>
<dbReference type="RefSeq" id="WP_165119342.1">
    <property type="nucleotide sequence ID" value="NZ_JAAKZG010000007.1"/>
</dbReference>
<dbReference type="InterPro" id="IPR038460">
    <property type="entry name" value="AcetylCoA_hyd_C_sf"/>
</dbReference>
<dbReference type="PANTHER" id="PTHR21432">
    <property type="entry name" value="ACETYL-COA HYDROLASE-RELATED"/>
    <property type="match status" value="1"/>
</dbReference>
<accession>A0A7C9R9A5</accession>
<protein>
    <submittedName>
        <fullName evidence="2">Acetyl-CoA hydrolase</fullName>
    </submittedName>
</protein>
<dbReference type="InterPro" id="IPR046433">
    <property type="entry name" value="ActCoA_hydro"/>
</dbReference>
<evidence type="ECO:0000313" key="3">
    <source>
        <dbReference type="Proteomes" id="UP000481252"/>
    </source>
</evidence>
<keyword evidence="2" id="KW-0378">Hydrolase</keyword>
<proteinExistence type="predicted"/>
<dbReference type="EMBL" id="JAAKZG010000007">
    <property type="protein sequence ID" value="NGN42979.1"/>
    <property type="molecule type" value="Genomic_DNA"/>
</dbReference>
<dbReference type="GO" id="GO:0016787">
    <property type="term" value="F:hydrolase activity"/>
    <property type="evidence" value="ECO:0007669"/>
    <property type="project" value="UniProtKB-KW"/>
</dbReference>
<dbReference type="GO" id="GO:0006083">
    <property type="term" value="P:acetate metabolic process"/>
    <property type="evidence" value="ECO:0007669"/>
    <property type="project" value="InterPro"/>
</dbReference>
<sequence length="427" mass="44856">MIGEEAAFASSFVAGRSSLTTLAAMGPSQPTSLMTTLVDASLAADVPLTLIFADLTGAFAFLSPEHLAAARSGRLQLLPLAGAIPRFWAGNVDFLPNALWDADRMIAGGQLKLDLILMEAAEGTSPDELSYGDMIGYMAAALDTNATAVAVTRPGTPHVADAPTIALKRFDRVIRGEPRERRQGAPTSLSAQQREIGRRVASLIPDEATLQLGLGALQEAILLELDDKRDLGIHSGIVTPTIQRLVESGVINGKAKSLDSGKIVATGLVGGVHPDNAPIRDALSLRPLSETHDPRRLALQERLWALNSALEVDLTGQANAEYIQGQRLVSGGGQGDFVRAGHISPGGASVIALPSRTGKGDSRIVGALPNGHRPTSAAQDIDFVVTEFGSADLRGRSMRERATALIAVAHPDDRDALTATLREASGF</sequence>
<comment type="caution">
    <text evidence="2">The sequence shown here is derived from an EMBL/GenBank/DDBJ whole genome shotgun (WGS) entry which is preliminary data.</text>
</comment>
<feature type="domain" description="Acetyl-CoA hydrolase/transferase C-terminal" evidence="1">
    <location>
        <begin position="281"/>
        <end position="419"/>
    </location>
</feature>
<dbReference type="Proteomes" id="UP000481252">
    <property type="component" value="Unassembled WGS sequence"/>
</dbReference>
<dbReference type="AlphaFoldDB" id="A0A7C9R9A5"/>
<gene>
    <name evidence="2" type="ORF">G6N74_18060</name>
</gene>
<dbReference type="Pfam" id="PF13336">
    <property type="entry name" value="AcetylCoA_hyd_C"/>
    <property type="match status" value="1"/>
</dbReference>
<keyword evidence="3" id="KW-1185">Reference proteome</keyword>
<organism evidence="2 3">
    <name type="scientific">Mesorhizobium zhangyense</name>
    <dbReference type="NCBI Taxonomy" id="1776730"/>
    <lineage>
        <taxon>Bacteria</taxon>
        <taxon>Pseudomonadati</taxon>
        <taxon>Pseudomonadota</taxon>
        <taxon>Alphaproteobacteria</taxon>
        <taxon>Hyphomicrobiales</taxon>
        <taxon>Phyllobacteriaceae</taxon>
        <taxon>Mesorhizobium</taxon>
    </lineage>
</organism>
<dbReference type="Gene3D" id="3.40.1080.20">
    <property type="entry name" value="Acetyl-CoA hydrolase/transferase C-terminal domain"/>
    <property type="match status" value="1"/>
</dbReference>
<evidence type="ECO:0000259" key="1">
    <source>
        <dbReference type="Pfam" id="PF13336"/>
    </source>
</evidence>
<dbReference type="SUPFAM" id="SSF100950">
    <property type="entry name" value="NagB/RpiA/CoA transferase-like"/>
    <property type="match status" value="1"/>
</dbReference>
<dbReference type="InterPro" id="IPR026888">
    <property type="entry name" value="AcetylCoA_hyd_C"/>
</dbReference>
<name>A0A7C9R9A5_9HYPH</name>
<dbReference type="Gene3D" id="3.30.750.70">
    <property type="entry name" value="4-hydroxybutyrate coenzyme like domains"/>
    <property type="match status" value="1"/>
</dbReference>
<dbReference type="InterPro" id="IPR037171">
    <property type="entry name" value="NagB/RpiA_transferase-like"/>
</dbReference>
<dbReference type="GO" id="GO:0008775">
    <property type="term" value="F:acetate CoA-transferase activity"/>
    <property type="evidence" value="ECO:0007669"/>
    <property type="project" value="InterPro"/>
</dbReference>
<evidence type="ECO:0000313" key="2">
    <source>
        <dbReference type="EMBL" id="NGN42979.1"/>
    </source>
</evidence>
<dbReference type="Gene3D" id="3.40.1080.10">
    <property type="entry name" value="Glutaconate Coenzyme A-transferase"/>
    <property type="match status" value="1"/>
</dbReference>
<reference evidence="2 3" key="1">
    <citation type="submission" date="2020-02" db="EMBL/GenBank/DDBJ databases">
        <title>Genome sequence of the type strain CGMCC 1.15528 of Mesorhizobium zhangyense.</title>
        <authorList>
            <person name="Gao J."/>
            <person name="Sun J."/>
        </authorList>
    </citation>
    <scope>NUCLEOTIDE SEQUENCE [LARGE SCALE GENOMIC DNA]</scope>
    <source>
        <strain evidence="2 3">CGMCC 1.15528</strain>
    </source>
</reference>